<dbReference type="Pfam" id="PF00013">
    <property type="entry name" value="KH_1"/>
    <property type="match status" value="7"/>
</dbReference>
<dbReference type="PROSITE" id="PS50084">
    <property type="entry name" value="KH_TYPE_1"/>
    <property type="match status" value="7"/>
</dbReference>
<feature type="compositionally biased region" description="Low complexity" evidence="6">
    <location>
        <begin position="483"/>
        <end position="499"/>
    </location>
</feature>
<dbReference type="InterPro" id="IPR004088">
    <property type="entry name" value="KH_dom_type_1"/>
</dbReference>
<accession>A0A915P5C0</accession>
<evidence type="ECO:0000259" key="7">
    <source>
        <dbReference type="SMART" id="SM00322"/>
    </source>
</evidence>
<feature type="domain" description="K Homology" evidence="7">
    <location>
        <begin position="409"/>
        <end position="477"/>
    </location>
</feature>
<sequence length="819" mass="92288">MSVVEKKTLDYTVDFPKLPDAPSATSTSSNVPSGAWTGSAQPAIKSSVVTEAFKLSAEERASHGGIGRPFGGPASEEQQKCNQIAQKTGTKIELNEAKDQSITILITGKQKNVEDARTRLVRELQTQATVRLEIPKEYHSFIIGKQGSKLHQLEQKFLCRIHMPNREEKSDVIRIVGPNEFIVEAAKQIKAIGDEMAKQKTENLNIPRSFYPWIRGVNNEKLDDLIHRTGVKINIPPIQANNETIIISGEREGVDAAVAEINHIYQEKKESVVSFEITVKKAQHRFIIGRKRTGLDEIFRETETIVEMPSEENDSNKIVLRGPKDKIGDAAGAVYQRASSIIAAEVPFQEWMRRHLIGPRGANLQNLVPHQENLRLDFEEGLIYIEGPPEEVLQAKQKLSKEITRLGNEFCSEVMHVAPSLHRHIIGKSGSVVNKLKEDFDVQIFVPNESLKSDLIRLEGKKENVEKVREQIADLVDKQQKRQQPPQTLNNNIQNNNTQNGDVEVREQLEVDPKHHRHFIVRGAEVLREIQSQCGNCQISFPKQETGESTVIIRGFKENVENAKKRILAIVEDLEAYTTTQLDVDPKHHRHFILRGAEDSLVQEQLEVDPKHHRHFILRSAKVLRDIQNKCGNIQISFPKQETGESTVVLRGHKDHVEAAKKRILAIVEELDSLVQEELDIDPKHHRHFISRGAKVLREIQTACGNCQISFPKQDSGEALVILRGKKEHVEAAKEKIFAIIEELDFLSEFVLRSQQHTRREPSPPPSKQDNQNVEITGAPWQLDSLEQFPTIGNGPAPTSTVQKPVAPLGGQACWGKQR</sequence>
<dbReference type="Proteomes" id="UP000887560">
    <property type="component" value="Unplaced"/>
</dbReference>
<evidence type="ECO:0000256" key="5">
    <source>
        <dbReference type="PROSITE-ProRule" id="PRU00117"/>
    </source>
</evidence>
<feature type="region of interest" description="Disordered" evidence="6">
    <location>
        <begin position="755"/>
        <end position="819"/>
    </location>
</feature>
<protein>
    <submittedName>
        <fullName evidence="9">K Homology domain-containing protein</fullName>
    </submittedName>
</protein>
<evidence type="ECO:0000256" key="2">
    <source>
        <dbReference type="ARBA" id="ARBA00022490"/>
    </source>
</evidence>
<dbReference type="SMART" id="SM00322">
    <property type="entry name" value="KH"/>
    <property type="match status" value="9"/>
</dbReference>
<evidence type="ECO:0000256" key="6">
    <source>
        <dbReference type="SAM" id="MobiDB-lite"/>
    </source>
</evidence>
<feature type="domain" description="K Homology" evidence="7">
    <location>
        <begin position="673"/>
        <end position="742"/>
    </location>
</feature>
<feature type="domain" description="K Homology" evidence="7">
    <location>
        <begin position="503"/>
        <end position="572"/>
    </location>
</feature>
<feature type="domain" description="K Homology" evidence="7">
    <location>
        <begin position="47"/>
        <end position="125"/>
    </location>
</feature>
<evidence type="ECO:0000313" key="9">
    <source>
        <dbReference type="WBParaSite" id="scf7180000422605.g9284"/>
    </source>
</evidence>
<dbReference type="CDD" id="cd22407">
    <property type="entry name" value="KH-I_Vigilin_rpt3"/>
    <property type="match status" value="1"/>
</dbReference>
<dbReference type="PANTHER" id="PTHR10627">
    <property type="entry name" value="SCP160"/>
    <property type="match status" value="1"/>
</dbReference>
<dbReference type="CDD" id="cd22408">
    <property type="entry name" value="KH-I_Vigilin_rpt4"/>
    <property type="match status" value="1"/>
</dbReference>
<dbReference type="CDD" id="cd02394">
    <property type="entry name" value="KH-I_Vigilin_rpt6"/>
    <property type="match status" value="1"/>
</dbReference>
<feature type="domain" description="K Homology" evidence="7">
    <location>
        <begin position="271"/>
        <end position="339"/>
    </location>
</feature>
<dbReference type="AlphaFoldDB" id="A0A915P5C0"/>
<proteinExistence type="predicted"/>
<feature type="domain" description="K Homology" evidence="7">
    <location>
        <begin position="600"/>
        <end position="669"/>
    </location>
</feature>
<dbReference type="GO" id="GO:0003729">
    <property type="term" value="F:mRNA binding"/>
    <property type="evidence" value="ECO:0007669"/>
    <property type="project" value="TreeGrafter"/>
</dbReference>
<evidence type="ECO:0000256" key="3">
    <source>
        <dbReference type="ARBA" id="ARBA00022737"/>
    </source>
</evidence>
<feature type="region of interest" description="Disordered" evidence="6">
    <location>
        <begin position="477"/>
        <end position="499"/>
    </location>
</feature>
<keyword evidence="2" id="KW-0963">Cytoplasm</keyword>
<organism evidence="8 9">
    <name type="scientific">Meloidogyne floridensis</name>
    <dbReference type="NCBI Taxonomy" id="298350"/>
    <lineage>
        <taxon>Eukaryota</taxon>
        <taxon>Metazoa</taxon>
        <taxon>Ecdysozoa</taxon>
        <taxon>Nematoda</taxon>
        <taxon>Chromadorea</taxon>
        <taxon>Rhabditida</taxon>
        <taxon>Tylenchina</taxon>
        <taxon>Tylenchomorpha</taxon>
        <taxon>Tylenchoidea</taxon>
        <taxon>Meloidogynidae</taxon>
        <taxon>Meloidogyninae</taxon>
        <taxon>Meloidogyne</taxon>
    </lineage>
</organism>
<comment type="subcellular location">
    <subcellularLocation>
        <location evidence="1">Cytoplasm</location>
    </subcellularLocation>
</comment>
<name>A0A915P5C0_9BILA</name>
<dbReference type="InterPro" id="IPR057778">
    <property type="entry name" value="KH_Vigilin_N"/>
</dbReference>
<dbReference type="Pfam" id="PF24668">
    <property type="entry name" value="KH_Vigilin"/>
    <property type="match status" value="1"/>
</dbReference>
<feature type="domain" description="K Homology" evidence="7">
    <location>
        <begin position="198"/>
        <end position="266"/>
    </location>
</feature>
<keyword evidence="4 5" id="KW-0694">RNA-binding</keyword>
<evidence type="ECO:0000256" key="4">
    <source>
        <dbReference type="ARBA" id="ARBA00022884"/>
    </source>
</evidence>
<dbReference type="PANTHER" id="PTHR10627:SF31">
    <property type="entry name" value="DODECA-SATELLITE-BINDING PROTEIN 1, ISOFORM A"/>
    <property type="match status" value="1"/>
</dbReference>
<keyword evidence="3" id="KW-0677">Repeat</keyword>
<dbReference type="Gene3D" id="3.30.1370.10">
    <property type="entry name" value="K Homology domain, type 1"/>
    <property type="match status" value="9"/>
</dbReference>
<keyword evidence="8" id="KW-1185">Reference proteome</keyword>
<dbReference type="InterPro" id="IPR036612">
    <property type="entry name" value="KH_dom_type_1_sf"/>
</dbReference>
<reference evidence="9" key="1">
    <citation type="submission" date="2022-11" db="UniProtKB">
        <authorList>
            <consortium name="WormBaseParasite"/>
        </authorList>
    </citation>
    <scope>IDENTIFICATION</scope>
</reference>
<dbReference type="WBParaSite" id="scf7180000422605.g9284">
    <property type="protein sequence ID" value="scf7180000422605.g9284"/>
    <property type="gene ID" value="scf7180000422605.g9284"/>
</dbReference>
<evidence type="ECO:0000313" key="8">
    <source>
        <dbReference type="Proteomes" id="UP000887560"/>
    </source>
</evidence>
<dbReference type="InterPro" id="IPR004087">
    <property type="entry name" value="KH_dom"/>
</dbReference>
<feature type="compositionally biased region" description="Polar residues" evidence="6">
    <location>
        <begin position="23"/>
        <end position="40"/>
    </location>
</feature>
<feature type="region of interest" description="Disordered" evidence="6">
    <location>
        <begin position="14"/>
        <end position="40"/>
    </location>
</feature>
<dbReference type="SUPFAM" id="SSF54791">
    <property type="entry name" value="Eukaryotic type KH-domain (KH-domain type I)"/>
    <property type="match status" value="8"/>
</dbReference>
<feature type="domain" description="K Homology" evidence="7">
    <location>
        <begin position="340"/>
        <end position="404"/>
    </location>
</feature>
<evidence type="ECO:0000256" key="1">
    <source>
        <dbReference type="ARBA" id="ARBA00004496"/>
    </source>
</evidence>
<feature type="domain" description="K Homology" evidence="7">
    <location>
        <begin position="126"/>
        <end position="194"/>
    </location>
</feature>